<evidence type="ECO:0000256" key="1">
    <source>
        <dbReference type="SAM" id="MobiDB-lite"/>
    </source>
</evidence>
<sequence>MPDAHARRRVAAKDTKEGKSSGPQAGGYAHEEIEQVSKGKRSARSTKQAIAFGRSQTKRAGVKVKPSRAASTSIQKKAAQDEVASHERRKPSAKRSKAPAKALKKEDYMAASKSALSTHAKQSASRRSASSRSAAAKKAAHTQGAENRSIAAKKAAKTHVRKVS</sequence>
<evidence type="ECO:0000313" key="3">
    <source>
        <dbReference type="Proteomes" id="UP000295645"/>
    </source>
</evidence>
<dbReference type="EMBL" id="SMCS01000001">
    <property type="protein sequence ID" value="TCV97765.1"/>
    <property type="molecule type" value="Genomic_DNA"/>
</dbReference>
<feature type="compositionally biased region" description="Basic residues" evidence="1">
    <location>
        <begin position="87"/>
        <end position="98"/>
    </location>
</feature>
<accession>A0A4R3YX66</accession>
<feature type="compositionally biased region" description="Basic residues" evidence="1">
    <location>
        <begin position="154"/>
        <end position="164"/>
    </location>
</feature>
<organism evidence="2 3">
    <name type="scientific">Luteibacter rhizovicinus</name>
    <dbReference type="NCBI Taxonomy" id="242606"/>
    <lineage>
        <taxon>Bacteria</taxon>
        <taxon>Pseudomonadati</taxon>
        <taxon>Pseudomonadota</taxon>
        <taxon>Gammaproteobacteria</taxon>
        <taxon>Lysobacterales</taxon>
        <taxon>Rhodanobacteraceae</taxon>
        <taxon>Luteibacter</taxon>
    </lineage>
</organism>
<feature type="compositionally biased region" description="Low complexity" evidence="1">
    <location>
        <begin position="120"/>
        <end position="137"/>
    </location>
</feature>
<evidence type="ECO:0008006" key="4">
    <source>
        <dbReference type="Google" id="ProtNLM"/>
    </source>
</evidence>
<feature type="compositionally biased region" description="Basic residues" evidence="1">
    <location>
        <begin position="1"/>
        <end position="10"/>
    </location>
</feature>
<dbReference type="Proteomes" id="UP000295645">
    <property type="component" value="Unassembled WGS sequence"/>
</dbReference>
<name>A0A4R3YX66_9GAMM</name>
<dbReference type="RefSeq" id="WP_132141791.1">
    <property type="nucleotide sequence ID" value="NZ_SMCS01000001.1"/>
</dbReference>
<evidence type="ECO:0000313" key="2">
    <source>
        <dbReference type="EMBL" id="TCV97765.1"/>
    </source>
</evidence>
<gene>
    <name evidence="2" type="ORF">EC912_101782</name>
</gene>
<feature type="region of interest" description="Disordered" evidence="1">
    <location>
        <begin position="1"/>
        <end position="164"/>
    </location>
</feature>
<feature type="compositionally biased region" description="Basic residues" evidence="1">
    <location>
        <begin position="56"/>
        <end position="66"/>
    </location>
</feature>
<keyword evidence="3" id="KW-1185">Reference proteome</keyword>
<proteinExistence type="predicted"/>
<protein>
    <recommendedName>
        <fullName evidence="4">DNA-binding protein</fullName>
    </recommendedName>
</protein>
<dbReference type="AlphaFoldDB" id="A0A4R3YX66"/>
<reference evidence="2 3" key="1">
    <citation type="submission" date="2019-03" db="EMBL/GenBank/DDBJ databases">
        <title>Above-ground endophytic microbial communities from plants in different locations in the United States.</title>
        <authorList>
            <person name="Frank C."/>
        </authorList>
    </citation>
    <scope>NUCLEOTIDE SEQUENCE [LARGE SCALE GENOMIC DNA]</scope>
    <source>
        <strain evidence="2 3">LP_13_YM</strain>
    </source>
</reference>
<comment type="caution">
    <text evidence="2">The sequence shown here is derived from an EMBL/GenBank/DDBJ whole genome shotgun (WGS) entry which is preliminary data.</text>
</comment>